<reference evidence="16 17" key="1">
    <citation type="journal article" date="2018" name="Nat. Ecol. Evol.">
        <title>Genomic signatures of mitonuclear coevolution across populations of Tigriopus californicus.</title>
        <authorList>
            <person name="Barreto F.S."/>
            <person name="Watson E.T."/>
            <person name="Lima T.G."/>
            <person name="Willett C.S."/>
            <person name="Edmands S."/>
            <person name="Li W."/>
            <person name="Burton R.S."/>
        </authorList>
    </citation>
    <scope>NUCLEOTIDE SEQUENCE [LARGE SCALE GENOMIC DNA]</scope>
    <source>
        <strain evidence="16 17">San Diego</strain>
    </source>
</reference>
<dbReference type="FunFam" id="3.30.710.10:FF:000010">
    <property type="entry name" value="Potassium voltage-gated channel subfamily B member"/>
    <property type="match status" value="1"/>
</dbReference>
<dbReference type="AlphaFoldDB" id="A0A553P1J6"/>
<dbReference type="FunFam" id="1.10.287.70:FF:000002">
    <property type="entry name" value="Potassium voltage-gated channel subfamily a member"/>
    <property type="match status" value="1"/>
</dbReference>
<organism evidence="16 17">
    <name type="scientific">Tigriopus californicus</name>
    <name type="common">Marine copepod</name>
    <dbReference type="NCBI Taxonomy" id="6832"/>
    <lineage>
        <taxon>Eukaryota</taxon>
        <taxon>Metazoa</taxon>
        <taxon>Ecdysozoa</taxon>
        <taxon>Arthropoda</taxon>
        <taxon>Crustacea</taxon>
        <taxon>Multicrustacea</taxon>
        <taxon>Hexanauplia</taxon>
        <taxon>Copepoda</taxon>
        <taxon>Harpacticoida</taxon>
        <taxon>Harpacticidae</taxon>
        <taxon>Tigriopus</taxon>
    </lineage>
</organism>
<feature type="region of interest" description="Disordered" evidence="13">
    <location>
        <begin position="572"/>
        <end position="630"/>
    </location>
</feature>
<dbReference type="GO" id="GO:0008076">
    <property type="term" value="C:voltage-gated potassium channel complex"/>
    <property type="evidence" value="ECO:0007669"/>
    <property type="project" value="InterPro"/>
</dbReference>
<evidence type="ECO:0000256" key="8">
    <source>
        <dbReference type="ARBA" id="ARBA00022989"/>
    </source>
</evidence>
<feature type="transmembrane region" description="Helical" evidence="14">
    <location>
        <begin position="323"/>
        <end position="349"/>
    </location>
</feature>
<dbReference type="InterPro" id="IPR027359">
    <property type="entry name" value="Volt_channel_dom_sf"/>
</dbReference>
<gene>
    <name evidence="16" type="ORF">TCAL_01112</name>
</gene>
<feature type="transmembrane region" description="Helical" evidence="14">
    <location>
        <begin position="472"/>
        <end position="493"/>
    </location>
</feature>
<evidence type="ECO:0000313" key="17">
    <source>
        <dbReference type="Proteomes" id="UP000318571"/>
    </source>
</evidence>
<dbReference type="InterPro" id="IPR003968">
    <property type="entry name" value="K_chnl_volt-dep_Kv"/>
</dbReference>
<keyword evidence="12" id="KW-0175">Coiled coil</keyword>
<keyword evidence="5" id="KW-0631">Potassium channel</keyword>
<evidence type="ECO:0000256" key="1">
    <source>
        <dbReference type="ARBA" id="ARBA00004141"/>
    </source>
</evidence>
<comment type="subcellular location">
    <subcellularLocation>
        <location evidence="1">Membrane</location>
        <topology evidence="1">Multi-pass membrane protein</topology>
    </subcellularLocation>
</comment>
<evidence type="ECO:0000256" key="9">
    <source>
        <dbReference type="ARBA" id="ARBA00023065"/>
    </source>
</evidence>
<dbReference type="PRINTS" id="PR01494">
    <property type="entry name" value="KV9CHANNEL"/>
</dbReference>
<dbReference type="InterPro" id="IPR028325">
    <property type="entry name" value="VG_K_chnl"/>
</dbReference>
<feature type="domain" description="BTB" evidence="15">
    <location>
        <begin position="160"/>
        <end position="269"/>
    </location>
</feature>
<dbReference type="InterPro" id="IPR000210">
    <property type="entry name" value="BTB/POZ_dom"/>
</dbReference>
<sequence length="630" mass="71672">MSLLAEKDSFLSMASTESTPFQSPIEMTLRKHPAHTDIVTMEEVRLMSKTEFKKLEHDLRTEALFGTIFNIVPITNQMSNGINRLSRRLAALEERFLQSKLRPDTAISRTKVIEVGGKLGEDDGSEPDYDEMLLASPGRTSTFESRPEPYVIERSRCMHQRVILNVGGERHEVMWKTLNFLPKSRLGRLKSSKTHEEILEVCDSYSLVDNEYFFDRHPRSFKSILNFFRTHKLHVVDEMCVMAFGEDLEYWGIDEYYLESCCQQKFNTRREHIEDEMKKEANNLKKEDPEEWGDGRCVSYQRFLWDLMEKPHTSFAAKHTNQLIDFVVTQIVSVISITFIVVSTIGMTLNTMPSVADIDENGEPTDNAQLAMIEAVCITWFTIEYLLRLAGAPQKCAFIKGAMNIIDVLSIMPYFISIFLIESNANAESFDNIRRLVQVFRIGRILRVFKLARHSTGLQAFAYTLKNSFRELGLLCLFIAMGVLIFSSLCYFAEKDEEETAFTSIPASAWWALITMTTVGPSDVNALSSPKLSFLGTCCAISGVLVMALPIPIIVNNFADFYNEQIKREKAAKRKEEREKKRKEEENPSKRGSLAPESQMGGIKSSSARTRASLTFQETSPVVALNHTST</sequence>
<dbReference type="OMA" id="MIAILPY"/>
<dbReference type="PANTHER" id="PTHR11537">
    <property type="entry name" value="VOLTAGE-GATED POTASSIUM CHANNEL"/>
    <property type="match status" value="1"/>
</dbReference>
<dbReference type="GO" id="GO:0005251">
    <property type="term" value="F:delayed rectifier potassium channel activity"/>
    <property type="evidence" value="ECO:0007669"/>
    <property type="project" value="TreeGrafter"/>
</dbReference>
<evidence type="ECO:0000256" key="6">
    <source>
        <dbReference type="ARBA" id="ARBA00022882"/>
    </source>
</evidence>
<comment type="caution">
    <text evidence="16">The sequence shown here is derived from an EMBL/GenBank/DDBJ whole genome shotgun (WGS) entry which is preliminary data.</text>
</comment>
<dbReference type="GO" id="GO:0051260">
    <property type="term" value="P:protein homooligomerization"/>
    <property type="evidence" value="ECO:0007669"/>
    <property type="project" value="InterPro"/>
</dbReference>
<dbReference type="PRINTS" id="PR01491">
    <property type="entry name" value="KVCHANNEL"/>
</dbReference>
<dbReference type="InterPro" id="IPR011333">
    <property type="entry name" value="SKP1/BTB/POZ_sf"/>
</dbReference>
<dbReference type="PANTHER" id="PTHR11537:SF254">
    <property type="entry name" value="POTASSIUM VOLTAGE-GATED CHANNEL PROTEIN SHAB"/>
    <property type="match status" value="1"/>
</dbReference>
<evidence type="ECO:0000256" key="5">
    <source>
        <dbReference type="ARBA" id="ARBA00022826"/>
    </source>
</evidence>
<keyword evidence="7" id="KW-0630">Potassium</keyword>
<accession>A0A553P1J6</accession>
<evidence type="ECO:0000256" key="12">
    <source>
        <dbReference type="SAM" id="Coils"/>
    </source>
</evidence>
<feature type="transmembrane region" description="Helical" evidence="14">
    <location>
        <begin position="500"/>
        <end position="520"/>
    </location>
</feature>
<evidence type="ECO:0000256" key="4">
    <source>
        <dbReference type="ARBA" id="ARBA00022692"/>
    </source>
</evidence>
<dbReference type="InterPro" id="IPR003971">
    <property type="entry name" value="K_chnl_volt-dep_Kv5/Kv9"/>
</dbReference>
<feature type="transmembrane region" description="Helical" evidence="14">
    <location>
        <begin position="369"/>
        <end position="390"/>
    </location>
</feature>
<feature type="compositionally biased region" description="Polar residues" evidence="13">
    <location>
        <begin position="604"/>
        <end position="630"/>
    </location>
</feature>
<feature type="compositionally biased region" description="Basic and acidic residues" evidence="13">
    <location>
        <begin position="572"/>
        <end position="589"/>
    </location>
</feature>
<keyword evidence="8 14" id="KW-1133">Transmembrane helix</keyword>
<evidence type="ECO:0000256" key="2">
    <source>
        <dbReference type="ARBA" id="ARBA00022448"/>
    </source>
</evidence>
<keyword evidence="17" id="KW-1185">Reference proteome</keyword>
<keyword evidence="2" id="KW-0813">Transport</keyword>
<name>A0A553P1J6_TIGCA</name>
<evidence type="ECO:0000256" key="10">
    <source>
        <dbReference type="ARBA" id="ARBA00023136"/>
    </source>
</evidence>
<dbReference type="InterPro" id="IPR005821">
    <property type="entry name" value="Ion_trans_dom"/>
</dbReference>
<evidence type="ECO:0000256" key="7">
    <source>
        <dbReference type="ARBA" id="ARBA00022958"/>
    </source>
</evidence>
<dbReference type="STRING" id="6832.A0A553P1J6"/>
<keyword evidence="4 14" id="KW-0812">Transmembrane</keyword>
<proteinExistence type="predicted"/>
<dbReference type="SMART" id="SM00225">
    <property type="entry name" value="BTB"/>
    <property type="match status" value="1"/>
</dbReference>
<keyword evidence="9" id="KW-0406">Ion transport</keyword>
<protein>
    <recommendedName>
        <fullName evidence="15">BTB domain-containing protein</fullName>
    </recommendedName>
</protein>
<evidence type="ECO:0000256" key="13">
    <source>
        <dbReference type="SAM" id="MobiDB-lite"/>
    </source>
</evidence>
<keyword evidence="10 14" id="KW-0472">Membrane</keyword>
<dbReference type="EMBL" id="VCGU01000008">
    <property type="protein sequence ID" value="TRY71568.1"/>
    <property type="molecule type" value="Genomic_DNA"/>
</dbReference>
<dbReference type="Pfam" id="PF02214">
    <property type="entry name" value="BTB_2"/>
    <property type="match status" value="1"/>
</dbReference>
<evidence type="ECO:0000313" key="16">
    <source>
        <dbReference type="EMBL" id="TRY71568.1"/>
    </source>
</evidence>
<dbReference type="PRINTS" id="PR00169">
    <property type="entry name" value="KCHANNEL"/>
</dbReference>
<dbReference type="SUPFAM" id="SSF54695">
    <property type="entry name" value="POZ domain"/>
    <property type="match status" value="1"/>
</dbReference>
<keyword evidence="3" id="KW-0633">Potassium transport</keyword>
<dbReference type="InterPro" id="IPR003131">
    <property type="entry name" value="T1-type_BTB"/>
</dbReference>
<evidence type="ECO:0000256" key="14">
    <source>
        <dbReference type="SAM" id="Phobius"/>
    </source>
</evidence>
<dbReference type="SUPFAM" id="SSF81324">
    <property type="entry name" value="Voltage-gated potassium channels"/>
    <property type="match status" value="1"/>
</dbReference>
<dbReference type="Gene3D" id="1.10.287.70">
    <property type="match status" value="1"/>
</dbReference>
<feature type="transmembrane region" description="Helical" evidence="14">
    <location>
        <begin position="402"/>
        <end position="421"/>
    </location>
</feature>
<feature type="transmembrane region" description="Helical" evidence="14">
    <location>
        <begin position="532"/>
        <end position="559"/>
    </location>
</feature>
<feature type="coiled-coil region" evidence="12">
    <location>
        <begin position="75"/>
        <end position="102"/>
    </location>
</feature>
<keyword evidence="11" id="KW-0407">Ion channel</keyword>
<dbReference type="GO" id="GO:0001508">
    <property type="term" value="P:action potential"/>
    <property type="evidence" value="ECO:0007669"/>
    <property type="project" value="TreeGrafter"/>
</dbReference>
<dbReference type="Gene3D" id="3.30.710.10">
    <property type="entry name" value="Potassium Channel Kv1.1, Chain A"/>
    <property type="match status" value="1"/>
</dbReference>
<evidence type="ECO:0000256" key="3">
    <source>
        <dbReference type="ARBA" id="ARBA00022538"/>
    </source>
</evidence>
<keyword evidence="6" id="KW-0851">Voltage-gated channel</keyword>
<dbReference type="Gene3D" id="1.20.120.350">
    <property type="entry name" value="Voltage-gated potassium channels. Chain C"/>
    <property type="match status" value="1"/>
</dbReference>
<evidence type="ECO:0000256" key="11">
    <source>
        <dbReference type="ARBA" id="ARBA00023303"/>
    </source>
</evidence>
<evidence type="ECO:0000259" key="15">
    <source>
        <dbReference type="SMART" id="SM00225"/>
    </source>
</evidence>
<dbReference type="Pfam" id="PF00520">
    <property type="entry name" value="Ion_trans"/>
    <property type="match status" value="1"/>
</dbReference>
<dbReference type="Proteomes" id="UP000318571">
    <property type="component" value="Chromosome 7"/>
</dbReference>